<dbReference type="InterPro" id="IPR011057">
    <property type="entry name" value="Mss4-like_sf"/>
</dbReference>
<evidence type="ECO:0000256" key="1">
    <source>
        <dbReference type="ARBA" id="ARBA00005495"/>
    </source>
</evidence>
<dbReference type="PANTHER" id="PTHR33337">
    <property type="entry name" value="GFA DOMAIN-CONTAINING PROTEIN"/>
    <property type="match status" value="1"/>
</dbReference>
<feature type="domain" description="CENP-V/GFA" evidence="5">
    <location>
        <begin position="10"/>
        <end position="187"/>
    </location>
</feature>
<dbReference type="PANTHER" id="PTHR33337:SF40">
    <property type="entry name" value="CENP-V_GFA DOMAIN-CONTAINING PROTEIN-RELATED"/>
    <property type="match status" value="1"/>
</dbReference>
<keyword evidence="3" id="KW-0862">Zinc</keyword>
<dbReference type="GO" id="GO:0046872">
    <property type="term" value="F:metal ion binding"/>
    <property type="evidence" value="ECO:0007669"/>
    <property type="project" value="UniProtKB-KW"/>
</dbReference>
<dbReference type="InterPro" id="IPR006913">
    <property type="entry name" value="CENP-V/GFA"/>
</dbReference>
<protein>
    <recommendedName>
        <fullName evidence="5">CENP-V/GFA domain-containing protein</fullName>
    </recommendedName>
</protein>
<dbReference type="Proteomes" id="UP000443090">
    <property type="component" value="Unassembled WGS sequence"/>
</dbReference>
<dbReference type="GO" id="GO:0016846">
    <property type="term" value="F:carbon-sulfur lyase activity"/>
    <property type="evidence" value="ECO:0007669"/>
    <property type="project" value="InterPro"/>
</dbReference>
<evidence type="ECO:0000259" key="5">
    <source>
        <dbReference type="PROSITE" id="PS51891"/>
    </source>
</evidence>
<dbReference type="Gene3D" id="3.90.1590.10">
    <property type="entry name" value="glutathione-dependent formaldehyde- activating enzyme (gfa)"/>
    <property type="match status" value="1"/>
</dbReference>
<dbReference type="OrthoDB" id="5422068at2759"/>
<keyword evidence="4" id="KW-0456">Lyase</keyword>
<accession>A0A8H8RCR4</accession>
<dbReference type="EMBL" id="QGMI01001970">
    <property type="protein sequence ID" value="TVY31856.1"/>
    <property type="molecule type" value="Genomic_DNA"/>
</dbReference>
<evidence type="ECO:0000256" key="3">
    <source>
        <dbReference type="ARBA" id="ARBA00022833"/>
    </source>
</evidence>
<comment type="similarity">
    <text evidence="1">Belongs to the Gfa family.</text>
</comment>
<evidence type="ECO:0000313" key="6">
    <source>
        <dbReference type="EMBL" id="TVY31856.1"/>
    </source>
</evidence>
<reference evidence="6 7" key="1">
    <citation type="submission" date="2018-05" db="EMBL/GenBank/DDBJ databases">
        <title>Genome sequencing and assembly of the regulated plant pathogen Lachnellula willkommii and related sister species for the development of diagnostic species identification markers.</title>
        <authorList>
            <person name="Giroux E."/>
            <person name="Bilodeau G."/>
        </authorList>
    </citation>
    <scope>NUCLEOTIDE SEQUENCE [LARGE SCALE GENOMIC DNA]</scope>
    <source>
        <strain evidence="6 7">CBS 160.35</strain>
    </source>
</reference>
<organism evidence="6 7">
    <name type="scientific">Lachnellula occidentalis</name>
    <dbReference type="NCBI Taxonomy" id="215460"/>
    <lineage>
        <taxon>Eukaryota</taxon>
        <taxon>Fungi</taxon>
        <taxon>Dikarya</taxon>
        <taxon>Ascomycota</taxon>
        <taxon>Pezizomycotina</taxon>
        <taxon>Leotiomycetes</taxon>
        <taxon>Helotiales</taxon>
        <taxon>Lachnaceae</taxon>
        <taxon>Lachnellula</taxon>
    </lineage>
</organism>
<evidence type="ECO:0000313" key="7">
    <source>
        <dbReference type="Proteomes" id="UP000443090"/>
    </source>
</evidence>
<comment type="caution">
    <text evidence="6">The sequence shown here is derived from an EMBL/GenBank/DDBJ whole genome shotgun (WGS) entry which is preliminary data.</text>
</comment>
<dbReference type="SUPFAM" id="SSF51316">
    <property type="entry name" value="Mss4-like"/>
    <property type="match status" value="2"/>
</dbReference>
<keyword evidence="7" id="KW-1185">Reference proteome</keyword>
<dbReference type="AlphaFoldDB" id="A0A8H8RCR4"/>
<evidence type="ECO:0000256" key="2">
    <source>
        <dbReference type="ARBA" id="ARBA00022723"/>
    </source>
</evidence>
<proteinExistence type="inferred from homology"/>
<keyword evidence="2" id="KW-0479">Metal-binding</keyword>
<evidence type="ECO:0000256" key="4">
    <source>
        <dbReference type="ARBA" id="ARBA00023239"/>
    </source>
</evidence>
<dbReference type="PROSITE" id="PS51891">
    <property type="entry name" value="CENP_V_GFA"/>
    <property type="match status" value="1"/>
</dbReference>
<gene>
    <name evidence="6" type="ORF">LOCC1_G008950</name>
</gene>
<name>A0A8H8RCR4_9HELO</name>
<sequence>MPLPPHKFVVKGGCNCGAIRYKISIPEIEHRPLHPSSTSSSTVHLPFIAIDHCNDCRRATGAILPLWICSPISMITSSVILRSTTSLPTEASQRKAGPDDHEPRTAWLPAEEVFTPGPVSSNSFLTFFESSENRRRSFCGRCGTHLAYAALPMPEGWPDMLDIVLGSVDREDLDGEALRPDRQLWWECGIGWVKDLTLRGMEELPRHPDYRIDELVETGA</sequence>